<dbReference type="EMBL" id="LSYV01000005">
    <property type="protein sequence ID" value="KXZ54675.1"/>
    <property type="molecule type" value="Genomic_DNA"/>
</dbReference>
<protein>
    <recommendedName>
        <fullName evidence="7">Cytochrome P450</fullName>
    </recommendedName>
</protein>
<evidence type="ECO:0000313" key="5">
    <source>
        <dbReference type="EMBL" id="KXZ54675.1"/>
    </source>
</evidence>
<dbReference type="PRINTS" id="PR00463">
    <property type="entry name" value="EP450I"/>
</dbReference>
<sequence>MAPPLQLLIGVMLPLVLGLVLAALQYPYWRLRLAGIPGPFNWPLVGCIPQVMRHGGPRFFQRCHQQYGPVFAVSFGSTPAVVVASADLMRQYRATVVPPAVLYIGMPHRWDDFWRLVRSAWQPAFSSASLAGYLPRMTACAEQLAGRMEDRARDADGGGGGRVDMWRELGAMTLQVVGSTAYGVDFGAMGATDGAAGGDMSTAAGGGDDGGAKASVDPGPDTAAAVASSTSAQKPGYGRHLARACGDFFRYGSAFYGSRYSRIALLLPPSLRPLLVWLAHKLPDRPFTRLLRARAVLSDTCHGLIDDWKCQHGQGEQQGGQRGRQANGSAALPPAGPVTAAATAAPQEEEEGHAAAGGKAPAVEAGSFLGLILSARDKATGQGLSDSQVVAQVQTFILGGYETTANALSFAVYNIATHPEVEARLVAELDSELGSDRLPTAADLPRLVYTEAVFNEAMRLYPPAHAAPRIAFDEPTQVGRFTVPAGTPIILAIYTAHHDPRVWPRPEEFIPERFLPESPLHPQVAARVPGAHAPFGYGSRMCIGWKFAVQEAKIALACLYRRLRFELEPGQVPLPVVAALTLAPRDGLWVRPVARR</sequence>
<dbReference type="GO" id="GO:0004497">
    <property type="term" value="F:monooxygenase activity"/>
    <property type="evidence" value="ECO:0007669"/>
    <property type="project" value="UniProtKB-KW"/>
</dbReference>
<dbReference type="GO" id="GO:0016705">
    <property type="term" value="F:oxidoreductase activity, acting on paired donors, with incorporation or reduction of molecular oxygen"/>
    <property type="evidence" value="ECO:0007669"/>
    <property type="project" value="InterPro"/>
</dbReference>
<evidence type="ECO:0000256" key="3">
    <source>
        <dbReference type="SAM" id="MobiDB-lite"/>
    </source>
</evidence>
<dbReference type="PANTHER" id="PTHR24301">
    <property type="entry name" value="THROMBOXANE-A SYNTHASE"/>
    <property type="match status" value="1"/>
</dbReference>
<keyword evidence="1 2" id="KW-0349">Heme</keyword>
<keyword evidence="2" id="KW-0503">Monooxygenase</keyword>
<comment type="caution">
    <text evidence="5">The sequence shown here is derived from an EMBL/GenBank/DDBJ whole genome shotgun (WGS) entry which is preliminary data.</text>
</comment>
<evidence type="ECO:0008006" key="7">
    <source>
        <dbReference type="Google" id="ProtNLM"/>
    </source>
</evidence>
<feature type="compositionally biased region" description="Low complexity" evidence="3">
    <location>
        <begin position="330"/>
        <end position="346"/>
    </location>
</feature>
<dbReference type="PROSITE" id="PS00086">
    <property type="entry name" value="CYTOCHROME_P450"/>
    <property type="match status" value="1"/>
</dbReference>
<comment type="cofactor">
    <cofactor evidence="1">
        <name>heme</name>
        <dbReference type="ChEBI" id="CHEBI:30413"/>
    </cofactor>
</comment>
<feature type="chain" id="PRO_5007562273" description="Cytochrome P450" evidence="4">
    <location>
        <begin position="19"/>
        <end position="596"/>
    </location>
</feature>
<keyword evidence="1 2" id="KW-0479">Metal-binding</keyword>
<feature type="region of interest" description="Disordered" evidence="3">
    <location>
        <begin position="200"/>
        <end position="220"/>
    </location>
</feature>
<keyword evidence="1 2" id="KW-0408">Iron</keyword>
<comment type="similarity">
    <text evidence="2">Belongs to the cytochrome P450 family.</text>
</comment>
<dbReference type="GO" id="GO:0020037">
    <property type="term" value="F:heme binding"/>
    <property type="evidence" value="ECO:0007669"/>
    <property type="project" value="InterPro"/>
</dbReference>
<dbReference type="InterPro" id="IPR001128">
    <property type="entry name" value="Cyt_P450"/>
</dbReference>
<proteinExistence type="inferred from homology"/>
<dbReference type="PRINTS" id="PR00385">
    <property type="entry name" value="P450"/>
</dbReference>
<dbReference type="Pfam" id="PF00067">
    <property type="entry name" value="p450"/>
    <property type="match status" value="2"/>
</dbReference>
<dbReference type="Proteomes" id="UP000075714">
    <property type="component" value="Unassembled WGS sequence"/>
</dbReference>
<evidence type="ECO:0000256" key="4">
    <source>
        <dbReference type="SAM" id="SignalP"/>
    </source>
</evidence>
<evidence type="ECO:0000256" key="1">
    <source>
        <dbReference type="PIRSR" id="PIRSR602401-1"/>
    </source>
</evidence>
<dbReference type="STRING" id="33097.A0A150GXY1"/>
<accession>A0A150GXY1</accession>
<gene>
    <name evidence="5" type="ORF">GPECTOR_4g741</name>
</gene>
<feature type="binding site" description="axial binding residue" evidence="1">
    <location>
        <position position="542"/>
    </location>
    <ligand>
        <name>heme</name>
        <dbReference type="ChEBI" id="CHEBI:30413"/>
    </ligand>
    <ligandPart>
        <name>Fe</name>
        <dbReference type="ChEBI" id="CHEBI:18248"/>
    </ligandPart>
</feature>
<dbReference type="PANTHER" id="PTHR24301:SF2">
    <property type="entry name" value="THROMBOXANE-A SYNTHASE"/>
    <property type="match status" value="1"/>
</dbReference>
<dbReference type="Gene3D" id="1.10.630.10">
    <property type="entry name" value="Cytochrome P450"/>
    <property type="match status" value="1"/>
</dbReference>
<dbReference type="SUPFAM" id="SSF48264">
    <property type="entry name" value="Cytochrome P450"/>
    <property type="match status" value="1"/>
</dbReference>
<organism evidence="5 6">
    <name type="scientific">Gonium pectorale</name>
    <name type="common">Green alga</name>
    <dbReference type="NCBI Taxonomy" id="33097"/>
    <lineage>
        <taxon>Eukaryota</taxon>
        <taxon>Viridiplantae</taxon>
        <taxon>Chlorophyta</taxon>
        <taxon>core chlorophytes</taxon>
        <taxon>Chlorophyceae</taxon>
        <taxon>CS clade</taxon>
        <taxon>Chlamydomonadales</taxon>
        <taxon>Volvocaceae</taxon>
        <taxon>Gonium</taxon>
    </lineage>
</organism>
<dbReference type="InterPro" id="IPR002401">
    <property type="entry name" value="Cyt_P450_E_grp-I"/>
</dbReference>
<keyword evidence="4" id="KW-0732">Signal</keyword>
<dbReference type="OrthoDB" id="507451at2759"/>
<evidence type="ECO:0000256" key="2">
    <source>
        <dbReference type="RuleBase" id="RU000461"/>
    </source>
</evidence>
<dbReference type="InterPro" id="IPR017972">
    <property type="entry name" value="Cyt_P450_CS"/>
</dbReference>
<feature type="signal peptide" evidence="4">
    <location>
        <begin position="1"/>
        <end position="18"/>
    </location>
</feature>
<dbReference type="GO" id="GO:0005506">
    <property type="term" value="F:iron ion binding"/>
    <property type="evidence" value="ECO:0007669"/>
    <property type="project" value="InterPro"/>
</dbReference>
<dbReference type="AlphaFoldDB" id="A0A150GXY1"/>
<feature type="region of interest" description="Disordered" evidence="3">
    <location>
        <begin position="312"/>
        <end position="359"/>
    </location>
</feature>
<reference evidence="6" key="1">
    <citation type="journal article" date="2016" name="Nat. Commun.">
        <title>The Gonium pectorale genome demonstrates co-option of cell cycle regulation during the evolution of multicellularity.</title>
        <authorList>
            <person name="Hanschen E.R."/>
            <person name="Marriage T.N."/>
            <person name="Ferris P.J."/>
            <person name="Hamaji T."/>
            <person name="Toyoda A."/>
            <person name="Fujiyama A."/>
            <person name="Neme R."/>
            <person name="Noguchi H."/>
            <person name="Minakuchi Y."/>
            <person name="Suzuki M."/>
            <person name="Kawai-Toyooka H."/>
            <person name="Smith D.R."/>
            <person name="Sparks H."/>
            <person name="Anderson J."/>
            <person name="Bakaric R."/>
            <person name="Luria V."/>
            <person name="Karger A."/>
            <person name="Kirschner M.W."/>
            <person name="Durand P.M."/>
            <person name="Michod R.E."/>
            <person name="Nozaki H."/>
            <person name="Olson B.J."/>
        </authorList>
    </citation>
    <scope>NUCLEOTIDE SEQUENCE [LARGE SCALE GENOMIC DNA]</scope>
    <source>
        <strain evidence="6">NIES-2863</strain>
    </source>
</reference>
<keyword evidence="2" id="KW-0560">Oxidoreductase</keyword>
<name>A0A150GXY1_GONPE</name>
<evidence type="ECO:0000313" key="6">
    <source>
        <dbReference type="Proteomes" id="UP000075714"/>
    </source>
</evidence>
<keyword evidence="6" id="KW-1185">Reference proteome</keyword>
<dbReference type="InterPro" id="IPR036396">
    <property type="entry name" value="Cyt_P450_sf"/>
</dbReference>